<dbReference type="Gene3D" id="3.10.620.30">
    <property type="match status" value="1"/>
</dbReference>
<evidence type="ECO:0000259" key="1">
    <source>
        <dbReference type="SMART" id="SM00460"/>
    </source>
</evidence>
<dbReference type="GO" id="GO:0005737">
    <property type="term" value="C:cytoplasm"/>
    <property type="evidence" value="ECO:0007669"/>
    <property type="project" value="TreeGrafter"/>
</dbReference>
<dbReference type="PANTHER" id="PTHR46333:SF2">
    <property type="entry name" value="CYTOKINESIS PROTEIN 3"/>
    <property type="match status" value="1"/>
</dbReference>
<organism evidence="2 3">
    <name type="scientific">Tindallia californiensis</name>
    <dbReference type="NCBI Taxonomy" id="159292"/>
    <lineage>
        <taxon>Bacteria</taxon>
        <taxon>Bacillati</taxon>
        <taxon>Bacillota</taxon>
        <taxon>Clostridia</taxon>
        <taxon>Peptostreptococcales</taxon>
        <taxon>Tindalliaceae</taxon>
        <taxon>Tindallia</taxon>
    </lineage>
</organism>
<feature type="domain" description="Transglutaminase-like" evidence="1">
    <location>
        <begin position="374"/>
        <end position="446"/>
    </location>
</feature>
<dbReference type="RefSeq" id="WP_093314539.1">
    <property type="nucleotide sequence ID" value="NZ_FNPV01000008.1"/>
</dbReference>
<dbReference type="InterPro" id="IPR038765">
    <property type="entry name" value="Papain-like_cys_pep_sf"/>
</dbReference>
<dbReference type="STRING" id="159292.SAMN05192546_10852"/>
<dbReference type="OrthoDB" id="9788327at2"/>
<gene>
    <name evidence="2" type="ORF">SAMN05192546_10852</name>
</gene>
<sequence>MYLISKNRKKKIQSKLMAAGILVLLMLITSAVSGMATTGEVVGEVLGTEIKATINGMVIPSYNINGTTAIIARDLSGYGFDVQWQEDTRSVQIQKNPDKPKNPIEETEALRHRYATGRKLYDVISTDIKTYAGADEIQSFNIGGKTAIYLRDLENFGNLEWDNLRNEASFLTKSFQQALDEIPESFDTLSTHHDQAKGFASFIRLEIEGQVLHLSGKVPEEYRYVMFVTNGDERDVIDASRNGSFQHEIRLSSSRSNRYQLFFGKERYRTFDREGGEFFIERTNDGHVISAAPSYFDNVKQHMIHRTPSFYLGAENNIDPEHPAIRQLAQRLTEDATTNYEKLEAIHQWVIENIAYDIAAYYGDGNSQVDAVDVLNNGKSVCSGYANLMAALLRSAEVPTRVVSGYALGASSDGSWDHVEIEYVGTNHAWNEVYADDRWVIVDATWNAGVVDNRQFVPSPHYRYFDPTIENFSYTHLVKR</sequence>
<reference evidence="2 3" key="1">
    <citation type="submission" date="2016-10" db="EMBL/GenBank/DDBJ databases">
        <authorList>
            <person name="de Groot N.N."/>
        </authorList>
    </citation>
    <scope>NUCLEOTIDE SEQUENCE [LARGE SCALE GENOMIC DNA]</scope>
    <source>
        <strain evidence="2 3">APO</strain>
    </source>
</reference>
<dbReference type="AlphaFoldDB" id="A0A1H3Q4Z9"/>
<dbReference type="SUPFAM" id="SSF54001">
    <property type="entry name" value="Cysteine proteinases"/>
    <property type="match status" value="1"/>
</dbReference>
<dbReference type="Proteomes" id="UP000199230">
    <property type="component" value="Unassembled WGS sequence"/>
</dbReference>
<evidence type="ECO:0000313" key="3">
    <source>
        <dbReference type="Proteomes" id="UP000199230"/>
    </source>
</evidence>
<dbReference type="PANTHER" id="PTHR46333">
    <property type="entry name" value="CYTOKINESIS PROTEIN 3"/>
    <property type="match status" value="1"/>
</dbReference>
<dbReference type="SMART" id="SM00460">
    <property type="entry name" value="TGc"/>
    <property type="match status" value="1"/>
</dbReference>
<name>A0A1H3Q4Z9_9FIRM</name>
<dbReference type="InterPro" id="IPR002931">
    <property type="entry name" value="Transglutaminase-like"/>
</dbReference>
<evidence type="ECO:0000313" key="2">
    <source>
        <dbReference type="EMBL" id="SDZ07809.1"/>
    </source>
</evidence>
<proteinExistence type="predicted"/>
<dbReference type="InterPro" id="IPR052557">
    <property type="entry name" value="CAP/Cytokinesis_protein"/>
</dbReference>
<keyword evidence="3" id="KW-1185">Reference proteome</keyword>
<accession>A0A1H3Q4Z9</accession>
<protein>
    <submittedName>
        <fullName evidence="2">Transglutaminase-like superfamily protein</fullName>
    </submittedName>
</protein>
<dbReference type="EMBL" id="FNPV01000008">
    <property type="protein sequence ID" value="SDZ07809.1"/>
    <property type="molecule type" value="Genomic_DNA"/>
</dbReference>
<dbReference type="Pfam" id="PF01841">
    <property type="entry name" value="Transglut_core"/>
    <property type="match status" value="1"/>
</dbReference>